<comment type="caution">
    <text evidence="5">The sequence shown here is derived from an EMBL/GenBank/DDBJ whole genome shotgun (WGS) entry which is preliminary data.</text>
</comment>
<gene>
    <name evidence="5" type="ORF">RM520_04725</name>
</gene>
<keyword evidence="6" id="KW-1185">Reference proteome</keyword>
<keyword evidence="3" id="KW-0812">Transmembrane</keyword>
<dbReference type="EMBL" id="JAVRHU010000001">
    <property type="protein sequence ID" value="MDT0620917.1"/>
    <property type="molecule type" value="Genomic_DNA"/>
</dbReference>
<comment type="similarity">
    <text evidence="1">Belongs to the bacterial sugar transferase family.</text>
</comment>
<sequence length="411" mass="47632">MQVITQQKTQILYIGTNQRLVEEFHRDSDLVQVYNAETVSHALKWLHNQGEYHNGKWHGTSDNIDAILCEFSLSDADLVEFKSYVNKTFDPSNKIPFLLLGNQMSKQEKQLAMDRGFDDFFIHPVDFSRLLERVNFLKELKTNLRKQKIQTHTEKTQKYKIGFFKRAFDVLLAGSVLLVAAPFLILVVLAIRLESKGKVYYISKRVGTGYKIFNFLKLRSMYPDADKRLKEFEHLNQYGHEEETEQASETNSAKEVTNTTNTMLIGDDTEVDEVLHNQKRKESAKSAFVKFDNDPRITKVGQIIRKLSIDELPQLINVLKGDMSIVGNRPLPLYEAEMLTTDEWTERFNGPAGITGLWQVEARGRSSKMSTEERKQLDVKYVEYANSKYAFMIDMWIILRTFKAVFQKENV</sequence>
<dbReference type="Gene3D" id="3.40.50.2300">
    <property type="match status" value="1"/>
</dbReference>
<dbReference type="InterPro" id="IPR003362">
    <property type="entry name" value="Bact_transf"/>
</dbReference>
<protein>
    <submittedName>
        <fullName evidence="5">Sugar transferase</fullName>
    </submittedName>
</protein>
<evidence type="ECO:0000256" key="3">
    <source>
        <dbReference type="SAM" id="Phobius"/>
    </source>
</evidence>
<dbReference type="InterPro" id="IPR011006">
    <property type="entry name" value="CheY-like_superfamily"/>
</dbReference>
<dbReference type="PANTHER" id="PTHR30576:SF0">
    <property type="entry name" value="UNDECAPRENYL-PHOSPHATE N-ACETYLGALACTOSAMINYL 1-PHOSPHATE TRANSFERASE-RELATED"/>
    <property type="match status" value="1"/>
</dbReference>
<dbReference type="Proteomes" id="UP001250662">
    <property type="component" value="Unassembled WGS sequence"/>
</dbReference>
<keyword evidence="3" id="KW-1133">Transmembrane helix</keyword>
<evidence type="ECO:0000256" key="1">
    <source>
        <dbReference type="ARBA" id="ARBA00006464"/>
    </source>
</evidence>
<comment type="caution">
    <text evidence="2">Lacks conserved residue(s) required for the propagation of feature annotation.</text>
</comment>
<organism evidence="5 6">
    <name type="scientific">Croceitalea vernalis</name>
    <dbReference type="NCBI Taxonomy" id="3075599"/>
    <lineage>
        <taxon>Bacteria</taxon>
        <taxon>Pseudomonadati</taxon>
        <taxon>Bacteroidota</taxon>
        <taxon>Flavobacteriia</taxon>
        <taxon>Flavobacteriales</taxon>
        <taxon>Flavobacteriaceae</taxon>
        <taxon>Croceitalea</taxon>
    </lineage>
</organism>
<evidence type="ECO:0000313" key="6">
    <source>
        <dbReference type="Proteomes" id="UP001250662"/>
    </source>
</evidence>
<accession>A0ABU3BFH8</accession>
<feature type="domain" description="Response regulatory" evidence="4">
    <location>
        <begin position="1"/>
        <end position="138"/>
    </location>
</feature>
<name>A0ABU3BFH8_9FLAO</name>
<dbReference type="Pfam" id="PF02397">
    <property type="entry name" value="Bac_transf"/>
    <property type="match status" value="1"/>
</dbReference>
<dbReference type="RefSeq" id="WP_311387158.1">
    <property type="nucleotide sequence ID" value="NZ_JAVRHU010000001.1"/>
</dbReference>
<feature type="transmembrane region" description="Helical" evidence="3">
    <location>
        <begin position="167"/>
        <end position="191"/>
    </location>
</feature>
<evidence type="ECO:0000256" key="2">
    <source>
        <dbReference type="PROSITE-ProRule" id="PRU00169"/>
    </source>
</evidence>
<evidence type="ECO:0000259" key="4">
    <source>
        <dbReference type="PROSITE" id="PS50110"/>
    </source>
</evidence>
<dbReference type="PROSITE" id="PS50110">
    <property type="entry name" value="RESPONSE_REGULATORY"/>
    <property type="match status" value="1"/>
</dbReference>
<evidence type="ECO:0000313" key="5">
    <source>
        <dbReference type="EMBL" id="MDT0620917.1"/>
    </source>
</evidence>
<dbReference type="SUPFAM" id="SSF52172">
    <property type="entry name" value="CheY-like"/>
    <property type="match status" value="1"/>
</dbReference>
<keyword evidence="5" id="KW-0808">Transferase</keyword>
<dbReference type="GO" id="GO:0016740">
    <property type="term" value="F:transferase activity"/>
    <property type="evidence" value="ECO:0007669"/>
    <property type="project" value="UniProtKB-KW"/>
</dbReference>
<dbReference type="InterPro" id="IPR001789">
    <property type="entry name" value="Sig_transdc_resp-reg_receiver"/>
</dbReference>
<proteinExistence type="inferred from homology"/>
<dbReference type="PANTHER" id="PTHR30576">
    <property type="entry name" value="COLANIC BIOSYNTHESIS UDP-GLUCOSE LIPID CARRIER TRANSFERASE"/>
    <property type="match status" value="1"/>
</dbReference>
<reference evidence="5 6" key="1">
    <citation type="submission" date="2023-09" db="EMBL/GenBank/DDBJ databases">
        <authorList>
            <person name="Rey-Velasco X."/>
        </authorList>
    </citation>
    <scope>NUCLEOTIDE SEQUENCE [LARGE SCALE GENOMIC DNA]</scope>
    <source>
        <strain evidence="5 6">P007</strain>
    </source>
</reference>
<keyword evidence="3" id="KW-0472">Membrane</keyword>